<protein>
    <submittedName>
        <fullName evidence="3">Cytoskeletal protein RodZ</fullName>
    </submittedName>
</protein>
<feature type="compositionally biased region" description="Polar residues" evidence="1">
    <location>
        <begin position="99"/>
        <end position="118"/>
    </location>
</feature>
<name>A0A6P1CA53_RHITR</name>
<evidence type="ECO:0000313" key="6">
    <source>
        <dbReference type="Proteomes" id="UP000526625"/>
    </source>
</evidence>
<dbReference type="EMBL" id="JACHBF010000006">
    <property type="protein sequence ID" value="MBB6492277.1"/>
    <property type="molecule type" value="Genomic_DNA"/>
</dbReference>
<feature type="compositionally biased region" description="Polar residues" evidence="1">
    <location>
        <begin position="64"/>
        <end position="81"/>
    </location>
</feature>
<reference evidence="3 6" key="2">
    <citation type="submission" date="2020-08" db="EMBL/GenBank/DDBJ databases">
        <title>Genomic Encyclopedia of Type Strains, Phase IV (KMG-V): Genome sequencing to study the core and pangenomes of soil and plant-associated prokaryotes.</title>
        <authorList>
            <person name="Whitman W."/>
        </authorList>
    </citation>
    <scope>NUCLEOTIDE SEQUENCE [LARGE SCALE GENOMIC DNA]</scope>
    <source>
        <strain evidence="3 6">SEMIA 4059</strain>
    </source>
</reference>
<keyword evidence="6" id="KW-1185">Reference proteome</keyword>
<feature type="compositionally biased region" description="Basic and acidic residues" evidence="1">
    <location>
        <begin position="1"/>
        <end position="13"/>
    </location>
</feature>
<keyword evidence="2" id="KW-1133">Transmembrane helix</keyword>
<feature type="region of interest" description="Disordered" evidence="1">
    <location>
        <begin position="55"/>
        <end position="118"/>
    </location>
</feature>
<feature type="transmembrane region" description="Helical" evidence="2">
    <location>
        <begin position="29"/>
        <end position="48"/>
    </location>
</feature>
<comment type="caution">
    <text evidence="4">The sequence shown here is derived from an EMBL/GenBank/DDBJ whole genome shotgun (WGS) entry which is preliminary data.</text>
</comment>
<organism evidence="4 5">
    <name type="scientific">Rhizobium tropici</name>
    <dbReference type="NCBI Taxonomy" id="398"/>
    <lineage>
        <taxon>Bacteria</taxon>
        <taxon>Pseudomonadati</taxon>
        <taxon>Pseudomonadota</taxon>
        <taxon>Alphaproteobacteria</taxon>
        <taxon>Hyphomicrobiales</taxon>
        <taxon>Rhizobiaceae</taxon>
        <taxon>Rhizobium/Agrobacterium group</taxon>
        <taxon>Rhizobium</taxon>
    </lineage>
</organism>
<dbReference type="RefSeq" id="WP_015343785.1">
    <property type="nucleotide sequence ID" value="NZ_JAADZA010000024.1"/>
</dbReference>
<accession>A0A6P1CA53</accession>
<dbReference type="EMBL" id="JAADZA010000024">
    <property type="protein sequence ID" value="NEV13266.1"/>
    <property type="molecule type" value="Genomic_DNA"/>
</dbReference>
<dbReference type="Proteomes" id="UP000471190">
    <property type="component" value="Unassembled WGS sequence"/>
</dbReference>
<sequence>MALDEQKKPREQTKPLSATEARQGVRGTHLFTVLVTALVLAAIVWAGVEIWGRYIEPGTPQHPSPTISSSSGQPQAGTIDNTPPAGQTAQPAPTDRTENNQQGTKSTPAQPNRDGTQN</sequence>
<evidence type="ECO:0000256" key="2">
    <source>
        <dbReference type="SAM" id="Phobius"/>
    </source>
</evidence>
<keyword evidence="2" id="KW-0812">Transmembrane</keyword>
<feature type="region of interest" description="Disordered" evidence="1">
    <location>
        <begin position="1"/>
        <end position="27"/>
    </location>
</feature>
<gene>
    <name evidence="3" type="ORF">GGD45_002683</name>
    <name evidence="4" type="ORF">GXW80_19930</name>
</gene>
<evidence type="ECO:0000313" key="4">
    <source>
        <dbReference type="EMBL" id="NEV13266.1"/>
    </source>
</evidence>
<keyword evidence="2" id="KW-0472">Membrane</keyword>
<evidence type="ECO:0000256" key="1">
    <source>
        <dbReference type="SAM" id="MobiDB-lite"/>
    </source>
</evidence>
<dbReference type="AlphaFoldDB" id="A0A6P1CA53"/>
<proteinExistence type="predicted"/>
<evidence type="ECO:0000313" key="5">
    <source>
        <dbReference type="Proteomes" id="UP000471190"/>
    </source>
</evidence>
<reference evidence="4 5" key="1">
    <citation type="submission" date="2020-02" db="EMBL/GenBank/DDBJ databases">
        <title>Draft genome sequence of Rhizobium tropici.</title>
        <authorList>
            <person name="Khayi S."/>
            <person name="Jemo M."/>
        </authorList>
    </citation>
    <scope>NUCLEOTIDE SEQUENCE [LARGE SCALE GENOMIC DNA]</scope>
    <source>
        <strain evidence="4 5">A12</strain>
    </source>
</reference>
<feature type="compositionally biased region" description="Low complexity" evidence="1">
    <location>
        <begin position="82"/>
        <end position="94"/>
    </location>
</feature>
<dbReference type="Proteomes" id="UP000526625">
    <property type="component" value="Unassembled WGS sequence"/>
</dbReference>
<evidence type="ECO:0000313" key="3">
    <source>
        <dbReference type="EMBL" id="MBB6492277.1"/>
    </source>
</evidence>